<name>A0A345YH80_9SPHN</name>
<dbReference type="GO" id="GO:0005737">
    <property type="term" value="C:cytoplasm"/>
    <property type="evidence" value="ECO:0007669"/>
    <property type="project" value="TreeGrafter"/>
</dbReference>
<evidence type="ECO:0000256" key="2">
    <source>
        <dbReference type="SAM" id="MobiDB-lite"/>
    </source>
</evidence>
<feature type="compositionally biased region" description="Basic and acidic residues" evidence="2">
    <location>
        <begin position="124"/>
        <end position="138"/>
    </location>
</feature>
<evidence type="ECO:0000313" key="5">
    <source>
        <dbReference type="Proteomes" id="UP000254508"/>
    </source>
</evidence>
<evidence type="ECO:0000259" key="3">
    <source>
        <dbReference type="Pfam" id="PF01266"/>
    </source>
</evidence>
<proteinExistence type="predicted"/>
<dbReference type="AlphaFoldDB" id="A0A345YH80"/>
<dbReference type="Pfam" id="PF01266">
    <property type="entry name" value="DAO"/>
    <property type="match status" value="1"/>
</dbReference>
<evidence type="ECO:0000256" key="1">
    <source>
        <dbReference type="ARBA" id="ARBA00023002"/>
    </source>
</evidence>
<dbReference type="Gene3D" id="3.30.9.10">
    <property type="entry name" value="D-Amino Acid Oxidase, subunit A, domain 2"/>
    <property type="match status" value="1"/>
</dbReference>
<dbReference type="Gene3D" id="3.50.50.60">
    <property type="entry name" value="FAD/NAD(P)-binding domain"/>
    <property type="match status" value="1"/>
</dbReference>
<keyword evidence="5" id="KW-1185">Reference proteome</keyword>
<dbReference type="KEGG" id="err:DVR09_14045"/>
<dbReference type="SUPFAM" id="SSF51905">
    <property type="entry name" value="FAD/NAD(P)-binding domain"/>
    <property type="match status" value="1"/>
</dbReference>
<dbReference type="OrthoDB" id="9814969at2"/>
<dbReference type="EMBL" id="CP031357">
    <property type="protein sequence ID" value="AXK43282.1"/>
    <property type="molecule type" value="Genomic_DNA"/>
</dbReference>
<organism evidence="4 5">
    <name type="scientific">Erythrobacter aureus</name>
    <dbReference type="NCBI Taxonomy" id="2182384"/>
    <lineage>
        <taxon>Bacteria</taxon>
        <taxon>Pseudomonadati</taxon>
        <taxon>Pseudomonadota</taxon>
        <taxon>Alphaproteobacteria</taxon>
        <taxon>Sphingomonadales</taxon>
        <taxon>Erythrobacteraceae</taxon>
        <taxon>Erythrobacter/Porphyrobacter group</taxon>
        <taxon>Erythrobacter</taxon>
    </lineage>
</organism>
<feature type="region of interest" description="Disordered" evidence="2">
    <location>
        <begin position="64"/>
        <end position="93"/>
    </location>
</feature>
<dbReference type="Proteomes" id="UP000254508">
    <property type="component" value="Chromosome"/>
</dbReference>
<dbReference type="PANTHER" id="PTHR13847">
    <property type="entry name" value="SARCOSINE DEHYDROGENASE-RELATED"/>
    <property type="match status" value="1"/>
</dbReference>
<reference evidence="5" key="1">
    <citation type="submission" date="2018-07" db="EMBL/GenBank/DDBJ databases">
        <title>Genome sequence of Erythrobacter strain YH-07, an antagonistic bacterium isolated from Yellow Sea.</title>
        <authorList>
            <person name="Tang T."/>
            <person name="Liu Q."/>
            <person name="Sun X."/>
        </authorList>
    </citation>
    <scope>NUCLEOTIDE SEQUENCE [LARGE SCALE GENOMIC DNA]</scope>
    <source>
        <strain evidence="5">YH-07</strain>
    </source>
</reference>
<sequence>MHRRRHPSGRLRERWLPHSCRPARSARARRRVWRPRRSLHHRARTGHAVRRPGRALPADRAARRYRHTRADRAWRRQSGQPRTSATRACGHGLVPPRKWRSVQCRDHRMGAWPGRGRSLCRPDNPQRPDPLRRPDRGRRLNAFPFRELSPWLSEPEDRQPLLLGHTRADVAIVGGGYTGLSTALALRESGLSVALVEQDFCGSGASGRNAGHLTPTIGKDLPTLLRHFGEQRTGDLVGFAEEAVRHTEKVIVRLSLDCDYRPVGNVIAGLHARHRPPLERAARVAEMVGAPFHFLDEADVRARDLPQFVKFGAIEASGGHLHPGKYVQGLRRAVLQAGVELFEDTSVTSIERKGSRVHLRTASGSLDCEKLVLATNAYTPSTLGRMAYRVFPLRVSLFRTRPLSTAEWDRVGWARREGIYTAHESLENFRPLPDGRILGGSKVVQYAFGSKLAPGSQPSAFQTLTDLFRKRFPELRDVAIEDFWGGWIAMTLDFLPFFGADKSDRIVHAMGYNGHGIAQATFAGSMAADLVMGRRNRWVELLRRHSLPLPPEPFRWLGVKALLGYLGRIDAKVDHDLSRP</sequence>
<keyword evidence="1" id="KW-0560">Oxidoreductase</keyword>
<feature type="region of interest" description="Disordered" evidence="2">
    <location>
        <begin position="115"/>
        <end position="138"/>
    </location>
</feature>
<feature type="compositionally biased region" description="Polar residues" evidence="2">
    <location>
        <begin position="77"/>
        <end position="86"/>
    </location>
</feature>
<dbReference type="InterPro" id="IPR006076">
    <property type="entry name" value="FAD-dep_OxRdtase"/>
</dbReference>
<dbReference type="PANTHER" id="PTHR13847:SF281">
    <property type="entry name" value="FAD DEPENDENT OXIDOREDUCTASE DOMAIN-CONTAINING PROTEIN"/>
    <property type="match status" value="1"/>
</dbReference>
<gene>
    <name evidence="4" type="ORF">DVR09_14045</name>
</gene>
<feature type="domain" description="FAD dependent oxidoreductase" evidence="3">
    <location>
        <begin position="169"/>
        <end position="530"/>
    </location>
</feature>
<dbReference type="GO" id="GO:0016491">
    <property type="term" value="F:oxidoreductase activity"/>
    <property type="evidence" value="ECO:0007669"/>
    <property type="project" value="UniProtKB-KW"/>
</dbReference>
<accession>A0A345YH80</accession>
<protein>
    <submittedName>
        <fullName evidence="4">FAD-dependent oxidoreductase</fullName>
    </submittedName>
</protein>
<dbReference type="InterPro" id="IPR036188">
    <property type="entry name" value="FAD/NAD-bd_sf"/>
</dbReference>
<evidence type="ECO:0000313" key="4">
    <source>
        <dbReference type="EMBL" id="AXK43282.1"/>
    </source>
</evidence>